<dbReference type="Pfam" id="PF00582">
    <property type="entry name" value="Usp"/>
    <property type="match status" value="1"/>
</dbReference>
<keyword evidence="4" id="KW-1185">Reference proteome</keyword>
<dbReference type="EMBL" id="BONZ01000116">
    <property type="protein sequence ID" value="GIH21090.1"/>
    <property type="molecule type" value="Genomic_DNA"/>
</dbReference>
<proteinExistence type="inferred from homology"/>
<dbReference type="CDD" id="cd00293">
    <property type="entry name" value="USP-like"/>
    <property type="match status" value="1"/>
</dbReference>
<protein>
    <submittedName>
        <fullName evidence="3">Universal stress protein</fullName>
    </submittedName>
</protein>
<dbReference type="InterPro" id="IPR006015">
    <property type="entry name" value="Universal_stress_UspA"/>
</dbReference>
<reference evidence="3" key="1">
    <citation type="submission" date="2021-01" db="EMBL/GenBank/DDBJ databases">
        <title>Whole genome shotgun sequence of Rugosimonospora africana NBRC 104875.</title>
        <authorList>
            <person name="Komaki H."/>
            <person name="Tamura T."/>
        </authorList>
    </citation>
    <scope>NUCLEOTIDE SEQUENCE</scope>
    <source>
        <strain evidence="3">NBRC 104875</strain>
    </source>
</reference>
<dbReference type="Gene3D" id="3.40.50.620">
    <property type="entry name" value="HUPs"/>
    <property type="match status" value="1"/>
</dbReference>
<evidence type="ECO:0000259" key="2">
    <source>
        <dbReference type="Pfam" id="PF00582"/>
    </source>
</evidence>
<gene>
    <name evidence="3" type="ORF">Raf01_92620</name>
</gene>
<evidence type="ECO:0000256" key="1">
    <source>
        <dbReference type="ARBA" id="ARBA00008791"/>
    </source>
</evidence>
<evidence type="ECO:0000313" key="3">
    <source>
        <dbReference type="EMBL" id="GIH21090.1"/>
    </source>
</evidence>
<dbReference type="PRINTS" id="PR01438">
    <property type="entry name" value="UNVRSLSTRESS"/>
</dbReference>
<dbReference type="InterPro" id="IPR014729">
    <property type="entry name" value="Rossmann-like_a/b/a_fold"/>
</dbReference>
<comment type="caution">
    <text evidence="3">The sequence shown here is derived from an EMBL/GenBank/DDBJ whole genome shotgun (WGS) entry which is preliminary data.</text>
</comment>
<dbReference type="AlphaFoldDB" id="A0A8J3R157"/>
<sequence>MGDVDSMGWIVVGVDGSEASLDALRWAAHQARLTGAPVEAVMAWELPTYYGWAPVDDLDLSVASRDALHTAVGEALGDDPLVNVRELVVEGNAARVLIDTAKDASLLVVGSRGHGGFTATLLGSVSQHCAQHATCPVVIVRHPAA</sequence>
<dbReference type="PANTHER" id="PTHR46553:SF3">
    <property type="entry name" value="ADENINE NUCLEOTIDE ALPHA HYDROLASES-LIKE SUPERFAMILY PROTEIN"/>
    <property type="match status" value="1"/>
</dbReference>
<evidence type="ECO:0000313" key="4">
    <source>
        <dbReference type="Proteomes" id="UP000642748"/>
    </source>
</evidence>
<comment type="similarity">
    <text evidence="1">Belongs to the universal stress protein A family.</text>
</comment>
<dbReference type="PANTHER" id="PTHR46553">
    <property type="entry name" value="ADENINE NUCLEOTIDE ALPHA HYDROLASES-LIKE SUPERFAMILY PROTEIN"/>
    <property type="match status" value="1"/>
</dbReference>
<dbReference type="Proteomes" id="UP000642748">
    <property type="component" value="Unassembled WGS sequence"/>
</dbReference>
<feature type="domain" description="UspA" evidence="2">
    <location>
        <begin position="10"/>
        <end position="141"/>
    </location>
</feature>
<organism evidence="3 4">
    <name type="scientific">Rugosimonospora africana</name>
    <dbReference type="NCBI Taxonomy" id="556532"/>
    <lineage>
        <taxon>Bacteria</taxon>
        <taxon>Bacillati</taxon>
        <taxon>Actinomycetota</taxon>
        <taxon>Actinomycetes</taxon>
        <taxon>Micromonosporales</taxon>
        <taxon>Micromonosporaceae</taxon>
        <taxon>Rugosimonospora</taxon>
    </lineage>
</organism>
<dbReference type="RefSeq" id="WP_239134513.1">
    <property type="nucleotide sequence ID" value="NZ_BONZ01000116.1"/>
</dbReference>
<name>A0A8J3R157_9ACTN</name>
<dbReference type="InterPro" id="IPR006016">
    <property type="entry name" value="UspA"/>
</dbReference>
<accession>A0A8J3R157</accession>
<dbReference type="SUPFAM" id="SSF52402">
    <property type="entry name" value="Adenine nucleotide alpha hydrolases-like"/>
    <property type="match status" value="1"/>
</dbReference>